<dbReference type="InterPro" id="IPR001660">
    <property type="entry name" value="SAM"/>
</dbReference>
<dbReference type="PROSITE" id="PS50105">
    <property type="entry name" value="SAM_DOMAIN"/>
    <property type="match status" value="1"/>
</dbReference>
<proteinExistence type="predicted"/>
<keyword evidence="4" id="KW-1185">Reference proteome</keyword>
<feature type="region of interest" description="Disordered" evidence="1">
    <location>
        <begin position="40"/>
        <end position="64"/>
    </location>
</feature>
<feature type="domain" description="SAM" evidence="2">
    <location>
        <begin position="339"/>
        <end position="415"/>
    </location>
</feature>
<protein>
    <recommendedName>
        <fullName evidence="2">SAM domain-containing protein</fullName>
    </recommendedName>
</protein>
<name>X6NF78_RETFI</name>
<evidence type="ECO:0000313" key="3">
    <source>
        <dbReference type="EMBL" id="ETO24970.1"/>
    </source>
</evidence>
<evidence type="ECO:0000256" key="1">
    <source>
        <dbReference type="SAM" id="MobiDB-lite"/>
    </source>
</evidence>
<dbReference type="EMBL" id="ASPP01008828">
    <property type="protein sequence ID" value="ETO24970.1"/>
    <property type="molecule type" value="Genomic_DNA"/>
</dbReference>
<accession>X6NF78</accession>
<dbReference type="Proteomes" id="UP000023152">
    <property type="component" value="Unassembled WGS sequence"/>
</dbReference>
<feature type="region of interest" description="Disordered" evidence="1">
    <location>
        <begin position="242"/>
        <end position="273"/>
    </location>
</feature>
<organism evidence="3 4">
    <name type="scientific">Reticulomyxa filosa</name>
    <dbReference type="NCBI Taxonomy" id="46433"/>
    <lineage>
        <taxon>Eukaryota</taxon>
        <taxon>Sar</taxon>
        <taxon>Rhizaria</taxon>
        <taxon>Retaria</taxon>
        <taxon>Foraminifera</taxon>
        <taxon>Monothalamids</taxon>
        <taxon>Reticulomyxidae</taxon>
        <taxon>Reticulomyxa</taxon>
    </lineage>
</organism>
<feature type="compositionally biased region" description="Basic and acidic residues" evidence="1">
    <location>
        <begin position="245"/>
        <end position="268"/>
    </location>
</feature>
<reference evidence="3 4" key="1">
    <citation type="journal article" date="2013" name="Curr. Biol.">
        <title>The Genome of the Foraminiferan Reticulomyxa filosa.</title>
        <authorList>
            <person name="Glockner G."/>
            <person name="Hulsmann N."/>
            <person name="Schleicher M."/>
            <person name="Noegel A.A."/>
            <person name="Eichinger L."/>
            <person name="Gallinger C."/>
            <person name="Pawlowski J."/>
            <person name="Sierra R."/>
            <person name="Euteneuer U."/>
            <person name="Pillet L."/>
            <person name="Moustafa A."/>
            <person name="Platzer M."/>
            <person name="Groth M."/>
            <person name="Szafranski K."/>
            <person name="Schliwa M."/>
        </authorList>
    </citation>
    <scope>NUCLEOTIDE SEQUENCE [LARGE SCALE GENOMIC DNA]</scope>
</reference>
<feature type="compositionally biased region" description="Basic and acidic residues" evidence="1">
    <location>
        <begin position="47"/>
        <end position="56"/>
    </location>
</feature>
<gene>
    <name evidence="3" type="ORF">RFI_12175</name>
</gene>
<comment type="caution">
    <text evidence="3">The sequence shown here is derived from an EMBL/GenBank/DDBJ whole genome shotgun (WGS) entry which is preliminary data.</text>
</comment>
<dbReference type="AlphaFoldDB" id="X6NF78"/>
<evidence type="ECO:0000313" key="4">
    <source>
        <dbReference type="Proteomes" id="UP000023152"/>
    </source>
</evidence>
<dbReference type="OrthoDB" id="3175255at2759"/>
<sequence length="429" mass="49891">MFSFFSVTEQRNFDFVKKNIGMCVGEDEKVAINGKTHKYQTRKRKLNRENDTESQGKKRPKLQKMEEVTSECQFVPSQQLFPSPVGIGNGTAPSLNLPSLESILDVHSNNPIRLERNNFDELGNDKVVLIPQSCKLANVSPPRPNLFSTWKMGNMPLPVIQDLGVPLSENESNLPALPMCGIQENAKVSCNPYNGPECSLPNDTGEIENENFQETLQKFGPIICFLLCEFIEKQNIKPATNNWTEQEHHLSEDNKETSQKIKKEREISEDTSTLSPPALVFTDSLSSIQQQWQEITDEEQTYGSLEEQEQQLLTKVNRKQFLQQQLNKWKLFLSRWKEWNINDLYNFLIEIDNRQFAKYFSSLEEFRSRWLQEQKRTFKGEDLQDIDREDLLVLGVTDKEERKLLAERIRTFREKGIWEDQCETKIKTE</sequence>
<evidence type="ECO:0000259" key="2">
    <source>
        <dbReference type="PROSITE" id="PS50105"/>
    </source>
</evidence>